<dbReference type="PANTHER" id="PTHR46401">
    <property type="entry name" value="GLYCOSYLTRANSFERASE WBBK-RELATED"/>
    <property type="match status" value="1"/>
</dbReference>
<dbReference type="PANTHER" id="PTHR46401:SF2">
    <property type="entry name" value="GLYCOSYLTRANSFERASE WBBK-RELATED"/>
    <property type="match status" value="1"/>
</dbReference>
<dbReference type="Pfam" id="PF00534">
    <property type="entry name" value="Glycos_transf_1"/>
    <property type="match status" value="1"/>
</dbReference>
<keyword evidence="2" id="KW-0697">Rotamase</keyword>
<feature type="domain" description="PpiC" evidence="3">
    <location>
        <begin position="548"/>
        <end position="640"/>
    </location>
</feature>
<dbReference type="Gene3D" id="3.40.50.2000">
    <property type="entry name" value="Glycogen Phosphorylase B"/>
    <property type="match status" value="1"/>
</dbReference>
<dbReference type="InterPro" id="IPR001296">
    <property type="entry name" value="Glyco_trans_1"/>
</dbReference>
<keyword evidence="1" id="KW-0808">Transferase</keyword>
<dbReference type="CDD" id="cd03818">
    <property type="entry name" value="GT4_ExpC-like"/>
    <property type="match status" value="1"/>
</dbReference>
<evidence type="ECO:0000256" key="1">
    <source>
        <dbReference type="ARBA" id="ARBA00022679"/>
    </source>
</evidence>
<reference evidence="4 5" key="1">
    <citation type="journal article" date="2020" name="ISME J.">
        <title>Comparative genomics reveals insights into cyanobacterial evolution and habitat adaptation.</title>
        <authorList>
            <person name="Chen M.Y."/>
            <person name="Teng W.K."/>
            <person name="Zhao L."/>
            <person name="Hu C.X."/>
            <person name="Zhou Y.K."/>
            <person name="Han B.P."/>
            <person name="Song L.R."/>
            <person name="Shu W.S."/>
        </authorList>
    </citation>
    <scope>NUCLEOTIDE SEQUENCE [LARGE SCALE GENOMIC DNA]</scope>
    <source>
        <strain evidence="4 5">FACHB-3921</strain>
    </source>
</reference>
<dbReference type="InterPro" id="IPR022623">
    <property type="entry name" value="Glyco_trans_4"/>
</dbReference>
<dbReference type="EMBL" id="JACJQL010000044">
    <property type="protein sequence ID" value="MBD2254101.1"/>
    <property type="molecule type" value="Genomic_DNA"/>
</dbReference>
<dbReference type="SUPFAM" id="SSF54534">
    <property type="entry name" value="FKBP-like"/>
    <property type="match status" value="1"/>
</dbReference>
<protein>
    <submittedName>
        <fullName evidence="4">Glycosyltransferase</fullName>
    </submittedName>
</protein>
<evidence type="ECO:0000313" key="5">
    <source>
        <dbReference type="Proteomes" id="UP000621307"/>
    </source>
</evidence>
<keyword evidence="2" id="KW-0413">Isomerase</keyword>
<keyword evidence="5" id="KW-1185">Reference proteome</keyword>
<accession>A0ABR8BJR1</accession>
<dbReference type="PROSITE" id="PS50198">
    <property type="entry name" value="PPIC_PPIASE_2"/>
    <property type="match status" value="1"/>
</dbReference>
<dbReference type="RefSeq" id="WP_190569951.1">
    <property type="nucleotide sequence ID" value="NZ_JACJQL010000044.1"/>
</dbReference>
<dbReference type="Proteomes" id="UP000621307">
    <property type="component" value="Unassembled WGS sequence"/>
</dbReference>
<dbReference type="Pfam" id="PF00639">
    <property type="entry name" value="Rotamase"/>
    <property type="match status" value="1"/>
</dbReference>
<proteinExistence type="predicted"/>
<comment type="caution">
    <text evidence="4">The sequence shown here is derived from an EMBL/GenBank/DDBJ whole genome shotgun (WGS) entry which is preliminary data.</text>
</comment>
<evidence type="ECO:0000259" key="3">
    <source>
        <dbReference type="PROSITE" id="PS50198"/>
    </source>
</evidence>
<dbReference type="InterPro" id="IPR000297">
    <property type="entry name" value="PPIase_PpiC"/>
</dbReference>
<dbReference type="SUPFAM" id="SSF109998">
    <property type="entry name" value="Triger factor/SurA peptide-binding domain-like"/>
    <property type="match status" value="1"/>
</dbReference>
<dbReference type="Pfam" id="PF12000">
    <property type="entry name" value="Glyco_trans_4_3"/>
    <property type="match status" value="1"/>
</dbReference>
<evidence type="ECO:0000313" key="4">
    <source>
        <dbReference type="EMBL" id="MBD2254101.1"/>
    </source>
</evidence>
<dbReference type="Gene3D" id="3.10.50.40">
    <property type="match status" value="1"/>
</dbReference>
<gene>
    <name evidence="4" type="ORF">H6G14_22795</name>
</gene>
<evidence type="ECO:0000256" key="2">
    <source>
        <dbReference type="PROSITE-ProRule" id="PRU00278"/>
    </source>
</evidence>
<dbReference type="InterPro" id="IPR027304">
    <property type="entry name" value="Trigger_fact/SurA_dom_sf"/>
</dbReference>
<organism evidence="4 5">
    <name type="scientific">Nostoc parmelioides FACHB-3921</name>
    <dbReference type="NCBI Taxonomy" id="2692909"/>
    <lineage>
        <taxon>Bacteria</taxon>
        <taxon>Bacillati</taxon>
        <taxon>Cyanobacteriota</taxon>
        <taxon>Cyanophyceae</taxon>
        <taxon>Nostocales</taxon>
        <taxon>Nostocaceae</taxon>
        <taxon>Nostoc</taxon>
    </lineage>
</organism>
<dbReference type="InterPro" id="IPR046357">
    <property type="entry name" value="PPIase_dom_sf"/>
</dbReference>
<name>A0ABR8BJR1_9NOSO</name>
<dbReference type="SUPFAM" id="SSF53756">
    <property type="entry name" value="UDP-Glycosyltransferase/glycogen phosphorylase"/>
    <property type="match status" value="1"/>
</dbReference>
<sequence>MRILFLHPNFPAQFRHVAAALAKDKNNQVFFGTTRQEGKLPGVNRVVYNPKREARPETHHYVKPLENAVLQGQGVYRLAEQLKARGFVPDVVYGHSGWGPTLFIKDIFPQAKLLCYFEWFYHAHGSDADFDPNDHITADDEARIRIKNAPILQDLYSCDRGLSPTYWQRQQFPIEYHNKINVLHDGVDTNFFVPKPGAKLVLPRINLDLSHVEELVTYVARGMEPYRGFPQFIEAVALLQQQRPNCHVVIVGENRVAYGKKLPDGKTYKEVMLEKYDLDLSRVHFTGWLPYEEYLQVLQASSAHVYLTRPFVLSWSMLEVLSAGCLLIGSRTAPVAEVVQDGVNGLLADFFSPQEICDRIVEALSHPEKMAGIRAKARQTILERYDLAQLLPQHLQWIQQSEETQLIYPSGGRKLEAITPIKNKGFGKQSPKATSETTLQVHNQTLTTQEIIPLLSRYQMLPKLQQELLIDEAIASFTCSNEEQAKCYQEFCQQHQLSSQAERQAWLQQQNLTEAEFLDLATRNLRIEKFKAATWGSKLESHFRQLKPKLDQVVYSLIRIQDGSVAQELYFRLLEGEQSFAEIARQYSQGAEAQTGGLIGPVALSTPHPKLARILAISQPGQLSPPTNIGDCWIIVRLEKFIPAQFDQAMRQRLLNELFAAWLKEQMQKTSPPQSLAIQHSA</sequence>